<dbReference type="RefSeq" id="WP_021828420.1">
    <property type="nucleotide sequence ID" value="NZ_CP015840.1"/>
</dbReference>
<dbReference type="PANTHER" id="PTHR22946">
    <property type="entry name" value="DIENELACTONE HYDROLASE DOMAIN-CONTAINING PROTEIN-RELATED"/>
    <property type="match status" value="1"/>
</dbReference>
<dbReference type="Pfam" id="PF12146">
    <property type="entry name" value="Hydrolase_4"/>
    <property type="match status" value="1"/>
</dbReference>
<dbReference type="InterPro" id="IPR029058">
    <property type="entry name" value="AB_hydrolase_fold"/>
</dbReference>
<dbReference type="KEGG" id="cgz:M787_004690"/>
<dbReference type="STRING" id="1143323.M787_004690"/>
<dbReference type="eggNOG" id="COG1073">
    <property type="taxonomic scope" value="Bacteria"/>
</dbReference>
<dbReference type="GO" id="GO:0016787">
    <property type="term" value="F:hydrolase activity"/>
    <property type="evidence" value="ECO:0007669"/>
    <property type="project" value="UniProtKB-KW"/>
</dbReference>
<evidence type="ECO:0000259" key="2">
    <source>
        <dbReference type="Pfam" id="PF12146"/>
    </source>
</evidence>
<dbReference type="AlphaFoldDB" id="A0A173E0B4"/>
<dbReference type="EMBL" id="CP015840">
    <property type="protein sequence ID" value="ANG66599.1"/>
    <property type="molecule type" value="Genomic_DNA"/>
</dbReference>
<keyword evidence="3" id="KW-0378">Hydrolase</keyword>
<dbReference type="InterPro" id="IPR022742">
    <property type="entry name" value="Hydrolase_4"/>
</dbReference>
<sequence length="318" mass="35104">MKKQACSLLSFLLLLIIPTSQVEAIKLPNLPEISDSLIAINTTKTPPYEKCIALNLQSGQHNLIGTLHLPTCPRPKNGYPAVVLFHGFRGSKLGGLKGTYRKLARELARVGIACVRFDLAGCGESEGICTEIPIRTYLKNGEDILHAVATQYPEINPFRLGLAGFSLGCHTAFHLARIYSPSTQRIRAMSLWAPVADGGILFKEMYEASQKNVGGVINLGETFGFDPLPLVICPEDVHDFLSVQDHIVLNSLPVNIPILHMHALNDDLVSLTHQALFYNTAPRNIQFKTYADTGHNLDSTPHLQEIIDDIVMHFQTYL</sequence>
<dbReference type="GeneID" id="81478603"/>
<accession>A0A173E0B4</accession>
<name>A0A173E0B4_9CHLA</name>
<dbReference type="Gene3D" id="3.40.50.1820">
    <property type="entry name" value="alpha/beta hydrolase"/>
    <property type="match status" value="1"/>
</dbReference>
<feature type="signal peptide" evidence="1">
    <location>
        <begin position="1"/>
        <end position="24"/>
    </location>
</feature>
<feature type="domain" description="Serine aminopeptidase S33" evidence="2">
    <location>
        <begin position="81"/>
        <end position="197"/>
    </location>
</feature>
<dbReference type="InterPro" id="IPR050261">
    <property type="entry name" value="FrsA_esterase"/>
</dbReference>
<reference evidence="3 4" key="1">
    <citation type="journal article" date="2014" name="Syst. Appl. Microbiol.">
        <title>Evidence for the existence of two new members of the family Chlamydiaceae and proposal of Chlamydia avium sp. nov. and Chlamydia gallinacea sp. nov.</title>
        <authorList>
            <person name="Sachse K."/>
            <person name="Laroucau K."/>
            <person name="Riege K."/>
            <person name="Wehner S."/>
            <person name="Dilcher M."/>
            <person name="Creasy H.H."/>
            <person name="Weidmann M."/>
            <person name="Myers G."/>
            <person name="Vorimore F."/>
            <person name="Vicari N."/>
            <person name="Magnino S."/>
            <person name="Liebler-Tenorio E."/>
            <person name="Ruettger A."/>
            <person name="Bavoil P.M."/>
            <person name="Hufert F.T."/>
            <person name="Rossello-Mora R."/>
            <person name="Marz M."/>
        </authorList>
    </citation>
    <scope>NUCLEOTIDE SEQUENCE [LARGE SCALE GENOMIC DNA]</scope>
    <source>
        <strain evidence="3 4">08-1274/3</strain>
    </source>
</reference>
<organism evidence="3 4">
    <name type="scientific">Chlamydia gallinacea 08-1274/3</name>
    <dbReference type="NCBI Taxonomy" id="1143323"/>
    <lineage>
        <taxon>Bacteria</taxon>
        <taxon>Pseudomonadati</taxon>
        <taxon>Chlamydiota</taxon>
        <taxon>Chlamydiia</taxon>
        <taxon>Chlamydiales</taxon>
        <taxon>Chlamydiaceae</taxon>
        <taxon>Chlamydia/Chlamydophila group</taxon>
        <taxon>Chlamydia</taxon>
    </lineage>
</organism>
<dbReference type="PANTHER" id="PTHR22946:SF0">
    <property type="entry name" value="DIENELACTONE HYDROLASE DOMAIN-CONTAINING PROTEIN"/>
    <property type="match status" value="1"/>
</dbReference>
<gene>
    <name evidence="3" type="ORF">M787_004690</name>
</gene>
<keyword evidence="1" id="KW-0732">Signal</keyword>
<evidence type="ECO:0000313" key="4">
    <source>
        <dbReference type="Proteomes" id="UP000019147"/>
    </source>
</evidence>
<dbReference type="Proteomes" id="UP000019147">
    <property type="component" value="Chromosome"/>
</dbReference>
<dbReference type="SUPFAM" id="SSF53474">
    <property type="entry name" value="alpha/beta-Hydrolases"/>
    <property type="match status" value="1"/>
</dbReference>
<protein>
    <submittedName>
        <fullName evidence="3">Hydrolase</fullName>
    </submittedName>
</protein>
<evidence type="ECO:0000313" key="3">
    <source>
        <dbReference type="EMBL" id="ANG66599.1"/>
    </source>
</evidence>
<proteinExistence type="predicted"/>
<dbReference type="OrthoDB" id="9780269at2"/>
<feature type="chain" id="PRO_5008006263" evidence="1">
    <location>
        <begin position="25"/>
        <end position="318"/>
    </location>
</feature>
<evidence type="ECO:0000256" key="1">
    <source>
        <dbReference type="SAM" id="SignalP"/>
    </source>
</evidence>